<dbReference type="Proteomes" id="UP000199501">
    <property type="component" value="Unassembled WGS sequence"/>
</dbReference>
<name>A0A1G6VUG3_9PSEU</name>
<reference evidence="3" key="1">
    <citation type="submission" date="2016-10" db="EMBL/GenBank/DDBJ databases">
        <authorList>
            <person name="Varghese N."/>
            <person name="Submissions S."/>
        </authorList>
    </citation>
    <scope>NUCLEOTIDE SEQUENCE [LARGE SCALE GENOMIC DNA]</scope>
    <source>
        <strain evidence="3">IBRC-M 10403</strain>
    </source>
</reference>
<keyword evidence="3" id="KW-1185">Reference proteome</keyword>
<gene>
    <name evidence="2" type="ORF">SAMN05216174_113105</name>
</gene>
<proteinExistence type="predicted"/>
<evidence type="ECO:0000313" key="3">
    <source>
        <dbReference type="Proteomes" id="UP000199501"/>
    </source>
</evidence>
<sequence>MGVGVGAPPGTVGDLTAACAHDLVDALIRHEVTLFVAKARVQRVRTLPKRHATADRVLLEIGDASNLSSGHLTACACIAPVTHSSGSSIKDSTRPEQATAS</sequence>
<evidence type="ECO:0000313" key="2">
    <source>
        <dbReference type="EMBL" id="SDD57262.1"/>
    </source>
</evidence>
<dbReference type="GO" id="GO:0006313">
    <property type="term" value="P:DNA transposition"/>
    <property type="evidence" value="ECO:0007669"/>
    <property type="project" value="InterPro"/>
</dbReference>
<evidence type="ECO:0000259" key="1">
    <source>
        <dbReference type="Pfam" id="PF02371"/>
    </source>
</evidence>
<dbReference type="GO" id="GO:0004803">
    <property type="term" value="F:transposase activity"/>
    <property type="evidence" value="ECO:0007669"/>
    <property type="project" value="InterPro"/>
</dbReference>
<dbReference type="GO" id="GO:0003677">
    <property type="term" value="F:DNA binding"/>
    <property type="evidence" value="ECO:0007669"/>
    <property type="project" value="InterPro"/>
</dbReference>
<dbReference type="Pfam" id="PF02371">
    <property type="entry name" value="Transposase_20"/>
    <property type="match status" value="1"/>
</dbReference>
<protein>
    <submittedName>
        <fullName evidence="2">Transposase IS116/IS110/IS902 family protein</fullName>
    </submittedName>
</protein>
<dbReference type="EMBL" id="FMZZ01000013">
    <property type="protein sequence ID" value="SDD57262.1"/>
    <property type="molecule type" value="Genomic_DNA"/>
</dbReference>
<organism evidence="2 3">
    <name type="scientific">Actinokineospora iranica</name>
    <dbReference type="NCBI Taxonomy" id="1271860"/>
    <lineage>
        <taxon>Bacteria</taxon>
        <taxon>Bacillati</taxon>
        <taxon>Actinomycetota</taxon>
        <taxon>Actinomycetes</taxon>
        <taxon>Pseudonocardiales</taxon>
        <taxon>Pseudonocardiaceae</taxon>
        <taxon>Actinokineospora</taxon>
    </lineage>
</organism>
<accession>A0A1G6VUG3</accession>
<feature type="domain" description="Transposase IS116/IS110/IS902 C-terminal" evidence="1">
    <location>
        <begin position="53"/>
        <end position="96"/>
    </location>
</feature>
<dbReference type="AlphaFoldDB" id="A0A1G6VUG3"/>
<dbReference type="InterPro" id="IPR003346">
    <property type="entry name" value="Transposase_20"/>
</dbReference>